<sequence length="89" mass="10240">MIEMKRLSEELLEYFSNTPEEQLQKDWEAIHCKYAYGPEINQFIEECEKNALHNEIVAGIYGSHPTSRVNVESPISQDFGSDSYLPMAV</sequence>
<dbReference type="EMBL" id="QSRK01000025">
    <property type="protein sequence ID" value="RGL11045.1"/>
    <property type="molecule type" value="Genomic_DNA"/>
</dbReference>
<comment type="caution">
    <text evidence="1">The sequence shown here is derived from an EMBL/GenBank/DDBJ whole genome shotgun (WGS) entry which is preliminary data.</text>
</comment>
<gene>
    <name evidence="1" type="ORF">DXC80_15065</name>
</gene>
<dbReference type="AlphaFoldDB" id="A0A3E4QV20"/>
<proteinExistence type="predicted"/>
<organism evidence="1 2">
    <name type="scientific">Bacteroides uniformis</name>
    <dbReference type="NCBI Taxonomy" id="820"/>
    <lineage>
        <taxon>Bacteria</taxon>
        <taxon>Pseudomonadati</taxon>
        <taxon>Bacteroidota</taxon>
        <taxon>Bacteroidia</taxon>
        <taxon>Bacteroidales</taxon>
        <taxon>Bacteroidaceae</taxon>
        <taxon>Bacteroides</taxon>
    </lineage>
</organism>
<accession>A0A3E4QV20</accession>
<protein>
    <submittedName>
        <fullName evidence="1">Uncharacterized protein</fullName>
    </submittedName>
</protein>
<dbReference type="Proteomes" id="UP000260795">
    <property type="component" value="Unassembled WGS sequence"/>
</dbReference>
<name>A0A3E4QV20_BACUN</name>
<evidence type="ECO:0000313" key="2">
    <source>
        <dbReference type="Proteomes" id="UP000260795"/>
    </source>
</evidence>
<evidence type="ECO:0000313" key="1">
    <source>
        <dbReference type="EMBL" id="RGL11045.1"/>
    </source>
</evidence>
<reference evidence="1 2" key="1">
    <citation type="submission" date="2018-08" db="EMBL/GenBank/DDBJ databases">
        <title>A genome reference for cultivated species of the human gut microbiota.</title>
        <authorList>
            <person name="Zou Y."/>
            <person name="Xue W."/>
            <person name="Luo G."/>
        </authorList>
    </citation>
    <scope>NUCLEOTIDE SEQUENCE [LARGE SCALE GENOMIC DNA]</scope>
    <source>
        <strain evidence="1 2">TF08-13</strain>
    </source>
</reference>